<reference evidence="1 2" key="1">
    <citation type="submission" date="2024-05" db="EMBL/GenBank/DDBJ databases">
        <title>Genome sequencing and assembly of Indian major carp, Cirrhinus mrigala (Hamilton, 1822).</title>
        <authorList>
            <person name="Mohindra V."/>
            <person name="Chowdhury L.M."/>
            <person name="Lal K."/>
            <person name="Jena J.K."/>
        </authorList>
    </citation>
    <scope>NUCLEOTIDE SEQUENCE [LARGE SCALE GENOMIC DNA]</scope>
    <source>
        <strain evidence="1">CM1030</strain>
        <tissue evidence="1">Blood</tissue>
    </source>
</reference>
<protein>
    <submittedName>
        <fullName evidence="1">Uncharacterized protein</fullName>
    </submittedName>
</protein>
<comment type="caution">
    <text evidence="1">The sequence shown here is derived from an EMBL/GenBank/DDBJ whole genome shotgun (WGS) entry which is preliminary data.</text>
</comment>
<feature type="non-terminal residue" evidence="1">
    <location>
        <position position="55"/>
    </location>
</feature>
<dbReference type="Proteomes" id="UP001529510">
    <property type="component" value="Unassembled WGS sequence"/>
</dbReference>
<evidence type="ECO:0000313" key="1">
    <source>
        <dbReference type="EMBL" id="KAL0174382.1"/>
    </source>
</evidence>
<dbReference type="EMBL" id="JAMKFB020000015">
    <property type="protein sequence ID" value="KAL0174382.1"/>
    <property type="molecule type" value="Genomic_DNA"/>
</dbReference>
<keyword evidence="2" id="KW-1185">Reference proteome</keyword>
<gene>
    <name evidence="1" type="ORF">M9458_030350</name>
</gene>
<proteinExistence type="predicted"/>
<name>A0ABD0PKF8_CIRMR</name>
<organism evidence="1 2">
    <name type="scientific">Cirrhinus mrigala</name>
    <name type="common">Mrigala</name>
    <dbReference type="NCBI Taxonomy" id="683832"/>
    <lineage>
        <taxon>Eukaryota</taxon>
        <taxon>Metazoa</taxon>
        <taxon>Chordata</taxon>
        <taxon>Craniata</taxon>
        <taxon>Vertebrata</taxon>
        <taxon>Euteleostomi</taxon>
        <taxon>Actinopterygii</taxon>
        <taxon>Neopterygii</taxon>
        <taxon>Teleostei</taxon>
        <taxon>Ostariophysi</taxon>
        <taxon>Cypriniformes</taxon>
        <taxon>Cyprinidae</taxon>
        <taxon>Labeoninae</taxon>
        <taxon>Labeonini</taxon>
        <taxon>Cirrhinus</taxon>
    </lineage>
</organism>
<feature type="non-terminal residue" evidence="1">
    <location>
        <position position="1"/>
    </location>
</feature>
<sequence length="55" mass="6794">DSFRESNLERFTHFKKDEFESDWEKLAERKFGRVYKVKVKVWRETCALKTTTNDY</sequence>
<evidence type="ECO:0000313" key="2">
    <source>
        <dbReference type="Proteomes" id="UP001529510"/>
    </source>
</evidence>
<dbReference type="AlphaFoldDB" id="A0ABD0PKF8"/>
<accession>A0ABD0PKF8</accession>